<dbReference type="GO" id="GO:0005506">
    <property type="term" value="F:iron ion binding"/>
    <property type="evidence" value="ECO:0007669"/>
    <property type="project" value="InterPro"/>
</dbReference>
<keyword evidence="6 14" id="KW-0349">Heme</keyword>
<evidence type="ECO:0000256" key="10">
    <source>
        <dbReference type="ARBA" id="ARBA00023002"/>
    </source>
</evidence>
<dbReference type="GO" id="GO:0020037">
    <property type="term" value="F:heme binding"/>
    <property type="evidence" value="ECO:0007669"/>
    <property type="project" value="InterPro"/>
</dbReference>
<keyword evidence="7 14" id="KW-0479">Metal-binding</keyword>
<dbReference type="GO" id="GO:0004508">
    <property type="term" value="F:steroid 17-alpha-monooxygenase activity"/>
    <property type="evidence" value="ECO:0007669"/>
    <property type="project" value="TreeGrafter"/>
</dbReference>
<evidence type="ECO:0000256" key="12">
    <source>
        <dbReference type="ARBA" id="ARBA00023033"/>
    </source>
</evidence>
<evidence type="ECO:0000256" key="14">
    <source>
        <dbReference type="PIRSR" id="PIRSR602401-1"/>
    </source>
</evidence>
<dbReference type="FunFam" id="1.10.630.10:FF:000002">
    <property type="entry name" value="Cytochrome P450 1A1"/>
    <property type="match status" value="1"/>
</dbReference>
<evidence type="ECO:0000256" key="1">
    <source>
        <dbReference type="ARBA" id="ARBA00001971"/>
    </source>
</evidence>
<keyword evidence="12 15" id="KW-0503">Monooxygenase</keyword>
<name>A0A914AZU6_PATMI</name>
<evidence type="ECO:0000256" key="11">
    <source>
        <dbReference type="ARBA" id="ARBA00023004"/>
    </source>
</evidence>
<keyword evidence="10 15" id="KW-0560">Oxidoreductase</keyword>
<feature type="binding site" description="axial binding residue" evidence="14">
    <location>
        <position position="421"/>
    </location>
    <ligand>
        <name>heme</name>
        <dbReference type="ChEBI" id="CHEBI:30413"/>
    </ligand>
    <ligandPart>
        <name>Fe</name>
        <dbReference type="ChEBI" id="CHEBI:18248"/>
    </ligandPart>
</feature>
<evidence type="ECO:0000256" key="7">
    <source>
        <dbReference type="ARBA" id="ARBA00022723"/>
    </source>
</evidence>
<keyword evidence="13" id="KW-0472">Membrane</keyword>
<evidence type="ECO:0000313" key="16">
    <source>
        <dbReference type="EnsemblMetazoa" id="XP_038069232.1"/>
    </source>
</evidence>
<keyword evidence="9" id="KW-0492">Microsome</keyword>
<dbReference type="Gene3D" id="1.10.630.10">
    <property type="entry name" value="Cytochrome P450"/>
    <property type="match status" value="1"/>
</dbReference>
<dbReference type="PANTHER" id="PTHR24289:SF21">
    <property type="entry name" value="CYTOCHROME P450 1A"/>
    <property type="match status" value="1"/>
</dbReference>
<comment type="similarity">
    <text evidence="4 15">Belongs to the cytochrome P450 family.</text>
</comment>
<protein>
    <recommendedName>
        <fullName evidence="5">unspecific monooxygenase</fullName>
        <ecNumber evidence="5">1.14.14.1</ecNumber>
    </recommendedName>
</protein>
<keyword evidence="11 14" id="KW-0408">Iron</keyword>
<evidence type="ECO:0000256" key="13">
    <source>
        <dbReference type="ARBA" id="ARBA00023136"/>
    </source>
</evidence>
<dbReference type="InterPro" id="IPR017972">
    <property type="entry name" value="Cyt_P450_CS"/>
</dbReference>
<dbReference type="AlphaFoldDB" id="A0A914AZU6"/>
<dbReference type="PROSITE" id="PS00086">
    <property type="entry name" value="CYTOCHROME_P450"/>
    <property type="match status" value="1"/>
</dbReference>
<comment type="subcellular location">
    <subcellularLocation>
        <location evidence="3">Endoplasmic reticulum membrane</location>
        <topology evidence="3">Peripheral membrane protein</topology>
    </subcellularLocation>
    <subcellularLocation>
        <location evidence="2">Microsome membrane</location>
        <topology evidence="2">Peripheral membrane protein</topology>
    </subcellularLocation>
</comment>
<reference evidence="16" key="1">
    <citation type="submission" date="2022-11" db="UniProtKB">
        <authorList>
            <consortium name="EnsemblMetazoa"/>
        </authorList>
    </citation>
    <scope>IDENTIFICATION</scope>
</reference>
<evidence type="ECO:0000256" key="9">
    <source>
        <dbReference type="ARBA" id="ARBA00022848"/>
    </source>
</evidence>
<evidence type="ECO:0000313" key="17">
    <source>
        <dbReference type="Proteomes" id="UP000887568"/>
    </source>
</evidence>
<dbReference type="PRINTS" id="PR00385">
    <property type="entry name" value="P450"/>
</dbReference>
<dbReference type="GO" id="GO:0005789">
    <property type="term" value="C:endoplasmic reticulum membrane"/>
    <property type="evidence" value="ECO:0007669"/>
    <property type="project" value="UniProtKB-SubCell"/>
</dbReference>
<proteinExistence type="inferred from homology"/>
<dbReference type="Proteomes" id="UP000887568">
    <property type="component" value="Unplaced"/>
</dbReference>
<dbReference type="SUPFAM" id="SSF48264">
    <property type="entry name" value="Cytochrome P450"/>
    <property type="match status" value="1"/>
</dbReference>
<evidence type="ECO:0000256" key="6">
    <source>
        <dbReference type="ARBA" id="ARBA00022617"/>
    </source>
</evidence>
<keyword evidence="17" id="KW-1185">Reference proteome</keyword>
<evidence type="ECO:0000256" key="8">
    <source>
        <dbReference type="ARBA" id="ARBA00022824"/>
    </source>
</evidence>
<dbReference type="GO" id="GO:0042446">
    <property type="term" value="P:hormone biosynthetic process"/>
    <property type="evidence" value="ECO:0007669"/>
    <property type="project" value="TreeGrafter"/>
</dbReference>
<dbReference type="InterPro" id="IPR001128">
    <property type="entry name" value="Cyt_P450"/>
</dbReference>
<organism evidence="16 17">
    <name type="scientific">Patiria miniata</name>
    <name type="common">Bat star</name>
    <name type="synonym">Asterina miniata</name>
    <dbReference type="NCBI Taxonomy" id="46514"/>
    <lineage>
        <taxon>Eukaryota</taxon>
        <taxon>Metazoa</taxon>
        <taxon>Echinodermata</taxon>
        <taxon>Eleutherozoa</taxon>
        <taxon>Asterozoa</taxon>
        <taxon>Asteroidea</taxon>
        <taxon>Valvatacea</taxon>
        <taxon>Valvatida</taxon>
        <taxon>Asterinidae</taxon>
        <taxon>Patiria</taxon>
    </lineage>
</organism>
<dbReference type="InterPro" id="IPR002401">
    <property type="entry name" value="Cyt_P450_E_grp-I"/>
</dbReference>
<evidence type="ECO:0000256" key="3">
    <source>
        <dbReference type="ARBA" id="ARBA00004406"/>
    </source>
</evidence>
<sequence>MSNSGKTLPGPRGLPLLGNILDLGEASHVSLSQLAQKYGDVYQIRIGSRPVVVLNGMETIKQALVKQSVDFAGRPDFMSSQSMKEINGGSMTFSDYSPAWKVHRKIAETALRHFTSGQQSQSVQDKVLFEVQELINTWTNNNVGSTVVDPSIVLKLSVSNIMCSYIFSRRHKLDDPRLTEFSAMSDDFGAAASSGNTLDFMPWLKYLPTKTMQNFRRLLLNFKDWFGGYINQHNEAYQEDSEKDILDYLITVGNKMETEELKQLNLTREILQTTVYDLFGAGFDTVSAVLTWAVLLMILHPDIQRDIQEEIDEVIGTDRSPQLSDRGKLPLTEACLHEVLRYSSVVPFTIPHSTTRDTQLNGYQIPKDTVIFVNLHSINQDPKLWTEPQEFNPRRFLAADGRLDPEKTASVLPFGAGRRRCLGSELGRIEMFLYFTSLLQKCTLEIPNGERPSTACVPGLAQRPLPFQMRIKFREK</sequence>
<dbReference type="InterPro" id="IPR036396">
    <property type="entry name" value="Cyt_P450_sf"/>
</dbReference>
<dbReference type="OMA" id="SNIMCSY"/>
<dbReference type="OrthoDB" id="1055148at2759"/>
<dbReference type="GeneID" id="119738413"/>
<evidence type="ECO:0000256" key="4">
    <source>
        <dbReference type="ARBA" id="ARBA00010617"/>
    </source>
</evidence>
<dbReference type="PRINTS" id="PR00463">
    <property type="entry name" value="EP450I"/>
</dbReference>
<comment type="cofactor">
    <cofactor evidence="1 14">
        <name>heme</name>
        <dbReference type="ChEBI" id="CHEBI:30413"/>
    </cofactor>
</comment>
<evidence type="ECO:0000256" key="2">
    <source>
        <dbReference type="ARBA" id="ARBA00004174"/>
    </source>
</evidence>
<dbReference type="EnsemblMetazoa" id="XM_038213304.1">
    <property type="protein sequence ID" value="XP_038069232.1"/>
    <property type="gene ID" value="LOC119738413"/>
</dbReference>
<accession>A0A914AZU6</accession>
<evidence type="ECO:0000256" key="5">
    <source>
        <dbReference type="ARBA" id="ARBA00012109"/>
    </source>
</evidence>
<dbReference type="EC" id="1.14.14.1" evidence="5"/>
<dbReference type="GO" id="GO:0042448">
    <property type="term" value="P:progesterone metabolic process"/>
    <property type="evidence" value="ECO:0007669"/>
    <property type="project" value="TreeGrafter"/>
</dbReference>
<keyword evidence="8" id="KW-0256">Endoplasmic reticulum</keyword>
<dbReference type="Pfam" id="PF00067">
    <property type="entry name" value="p450"/>
    <property type="match status" value="1"/>
</dbReference>
<dbReference type="RefSeq" id="XP_038069232.1">
    <property type="nucleotide sequence ID" value="XM_038213304.1"/>
</dbReference>
<dbReference type="PANTHER" id="PTHR24289">
    <property type="entry name" value="STEROID 17-ALPHA-HYDROXYLASE/17,20 LYASE"/>
    <property type="match status" value="1"/>
</dbReference>
<evidence type="ECO:0000256" key="15">
    <source>
        <dbReference type="RuleBase" id="RU000461"/>
    </source>
</evidence>